<keyword evidence="1" id="KW-0732">Signal</keyword>
<gene>
    <name evidence="2" type="ORF">OCK74_24530</name>
</gene>
<protein>
    <submittedName>
        <fullName evidence="2">Uncharacterized protein</fullName>
    </submittedName>
</protein>
<dbReference type="AlphaFoldDB" id="A0A9X3BHG1"/>
<dbReference type="Proteomes" id="UP001155483">
    <property type="component" value="Unassembled WGS sequence"/>
</dbReference>
<dbReference type="EMBL" id="JAOTIF010000032">
    <property type="protein sequence ID" value="MCU7552309.1"/>
    <property type="molecule type" value="Genomic_DNA"/>
</dbReference>
<keyword evidence="3" id="KW-1185">Reference proteome</keyword>
<accession>A0A9X3BHG1</accession>
<evidence type="ECO:0000313" key="2">
    <source>
        <dbReference type="EMBL" id="MCU7552309.1"/>
    </source>
</evidence>
<evidence type="ECO:0000256" key="1">
    <source>
        <dbReference type="SAM" id="SignalP"/>
    </source>
</evidence>
<reference evidence="2" key="2">
    <citation type="submission" date="2023-04" db="EMBL/GenBank/DDBJ databases">
        <title>Paracnuella aquatica gen. nov., sp. nov., a member of the family Chitinophagaceae isolated from a hot spring.</title>
        <authorList>
            <person name="Wang C."/>
        </authorList>
    </citation>
    <scope>NUCLEOTIDE SEQUENCE</scope>
    <source>
        <strain evidence="2">LB-8</strain>
    </source>
</reference>
<reference evidence="2" key="1">
    <citation type="submission" date="2022-09" db="EMBL/GenBank/DDBJ databases">
        <authorList>
            <person name="Yuan C."/>
            <person name="Ke Z."/>
        </authorList>
    </citation>
    <scope>NUCLEOTIDE SEQUENCE</scope>
    <source>
        <strain evidence="2">LB-8</strain>
    </source>
</reference>
<sequence length="159" mass="18499">MKRLLYTALIIFIAVSANAQDEFQEIQKEWGKEKKEIVGIGMALSDADANKFWPLYDQYEKERQKIGKERIMILNDYAEHYSSMTNAKADELVNRINKNDAALSKLYQQYYTKIKTALNAIQAAKFLQIENYINSTLKLTFQELLPVIGELDHMKKQEL</sequence>
<evidence type="ECO:0000313" key="3">
    <source>
        <dbReference type="Proteomes" id="UP001155483"/>
    </source>
</evidence>
<feature type="signal peptide" evidence="1">
    <location>
        <begin position="1"/>
        <end position="19"/>
    </location>
</feature>
<name>A0A9X3BHG1_9BACT</name>
<comment type="caution">
    <text evidence="2">The sequence shown here is derived from an EMBL/GenBank/DDBJ whole genome shotgun (WGS) entry which is preliminary data.</text>
</comment>
<dbReference type="RefSeq" id="WP_279299746.1">
    <property type="nucleotide sequence ID" value="NZ_JAOTIF010000032.1"/>
</dbReference>
<proteinExistence type="predicted"/>
<organism evidence="2 3">
    <name type="scientific">Paraflavisolibacter caeni</name>
    <dbReference type="NCBI Taxonomy" id="2982496"/>
    <lineage>
        <taxon>Bacteria</taxon>
        <taxon>Pseudomonadati</taxon>
        <taxon>Bacteroidota</taxon>
        <taxon>Chitinophagia</taxon>
        <taxon>Chitinophagales</taxon>
        <taxon>Chitinophagaceae</taxon>
        <taxon>Paraflavisolibacter</taxon>
    </lineage>
</organism>
<feature type="chain" id="PRO_5040856225" evidence="1">
    <location>
        <begin position="20"/>
        <end position="159"/>
    </location>
</feature>